<dbReference type="AlphaFoldDB" id="A0A1F4YEM6"/>
<accession>A0A1F4YEM6</accession>
<dbReference type="EMBL" id="MEXH01000017">
    <property type="protein sequence ID" value="OGC92328.1"/>
    <property type="molecule type" value="Genomic_DNA"/>
</dbReference>
<protein>
    <submittedName>
        <fullName evidence="1">Uncharacterized protein</fullName>
    </submittedName>
</protein>
<reference evidence="1 2" key="1">
    <citation type="journal article" date="2016" name="Nat. Commun.">
        <title>Thousands of microbial genomes shed light on interconnected biogeochemical processes in an aquifer system.</title>
        <authorList>
            <person name="Anantharaman K."/>
            <person name="Brown C.T."/>
            <person name="Hug L.A."/>
            <person name="Sharon I."/>
            <person name="Castelle C.J."/>
            <person name="Probst A.J."/>
            <person name="Thomas B.C."/>
            <person name="Singh A."/>
            <person name="Wilkins M.J."/>
            <person name="Karaoz U."/>
            <person name="Brodie E.L."/>
            <person name="Williams K.H."/>
            <person name="Hubbard S.S."/>
            <person name="Banfield J.F."/>
        </authorList>
    </citation>
    <scope>NUCLEOTIDE SEQUENCE [LARGE SCALE GENOMIC DNA]</scope>
</reference>
<evidence type="ECO:0000313" key="1">
    <source>
        <dbReference type="EMBL" id="OGC92328.1"/>
    </source>
</evidence>
<proteinExistence type="predicted"/>
<sequence length="174" mass="18914">MLTYNEIVRQLEIAGDLFPRRVDLGPSVIDPIIDSLVGIAWRYKKEVFPTARGALDSGGERLEEISDVIDGKLAGLGLKTLEELTGCTPDVILVIENCGLLVIEEGGESRLISVGLAQMEQQDGEDFYANVALVANITPGQMDIRATEPPPGMRKISFPRESRSFFPIGILGIS</sequence>
<organism evidence="1 2">
    <name type="scientific">Candidatus Amesbacteria bacterium RIFCSPHIGHO2_01_FULL_48_32b</name>
    <dbReference type="NCBI Taxonomy" id="1797253"/>
    <lineage>
        <taxon>Bacteria</taxon>
        <taxon>Candidatus Amesiibacteriota</taxon>
    </lineage>
</organism>
<name>A0A1F4YEM6_9BACT</name>
<evidence type="ECO:0000313" key="2">
    <source>
        <dbReference type="Proteomes" id="UP000178176"/>
    </source>
</evidence>
<dbReference type="Proteomes" id="UP000178176">
    <property type="component" value="Unassembled WGS sequence"/>
</dbReference>
<comment type="caution">
    <text evidence="1">The sequence shown here is derived from an EMBL/GenBank/DDBJ whole genome shotgun (WGS) entry which is preliminary data.</text>
</comment>
<gene>
    <name evidence="1" type="ORF">A2876_04725</name>
</gene>